<evidence type="ECO:0000256" key="4">
    <source>
        <dbReference type="ARBA" id="ARBA00022617"/>
    </source>
</evidence>
<keyword evidence="4 12" id="KW-0349">Heme</keyword>
<dbReference type="EMBL" id="JAXQNO010000012">
    <property type="protein sequence ID" value="KAK4787228.1"/>
    <property type="molecule type" value="Genomic_DNA"/>
</dbReference>
<dbReference type="AlphaFoldDB" id="A0AAN7LFT0"/>
<sequence>MKNSALSFLLWGIFSLLLYGVLRFIFVYWYRPRRLLKHFNQQGITGSSYKPFHGDMNDFALASQEVARSRPYSLDHGIVHRVQTFIHRMVQKHGKVFLSWIEARPRLIVADSEMMKEILADKDGHFTKPPLNPLVDLLQVGVSTLEGQKWANRRRLMSPAFHYEKLKRMVPTFSESCCEMIGRWKGLIGNGPRELDVAVELQTLASDIISRTAFGSTFAEGKRIFELQKEQVRLVLEAYQSIYVPGLRFIPTKKNRRRYEIDREVKSALRAIIERKRKALREGGSLGDDLLGMLLQSVGEGDDDDMDHLRIEDVIEECKLFYFAGQETTANWLTWTMVVLSMHPEWQDMAREEVSNVCRGKAPTAEDLNSMKIVTMILNEVLRLYPPVTALFRYTVENTRVGHISVPAGVDFLVATLMIHHDPEYWGDDAEEFQPGRFAEGASRACKSDQAAFFPFGWGPRICLGQSFAVIEAKMALALILQNFRFELSPSYVHAPCTVITLQPQYGAPLILHPVHN</sequence>
<comment type="subcellular location">
    <subcellularLocation>
        <location evidence="2">Membrane</location>
        <topology evidence="2">Single-pass membrane protein</topology>
    </subcellularLocation>
</comment>
<evidence type="ECO:0000256" key="14">
    <source>
        <dbReference type="SAM" id="Phobius"/>
    </source>
</evidence>
<dbReference type="InterPro" id="IPR017972">
    <property type="entry name" value="Cyt_P450_CS"/>
</dbReference>
<name>A0AAN7LFT0_TRANT</name>
<evidence type="ECO:0000256" key="8">
    <source>
        <dbReference type="ARBA" id="ARBA00023002"/>
    </source>
</evidence>
<dbReference type="PANTHER" id="PTHR24282">
    <property type="entry name" value="CYTOCHROME P450 FAMILY MEMBER"/>
    <property type="match status" value="1"/>
</dbReference>
<dbReference type="Proteomes" id="UP001346149">
    <property type="component" value="Unassembled WGS sequence"/>
</dbReference>
<evidence type="ECO:0000313" key="16">
    <source>
        <dbReference type="Proteomes" id="UP001346149"/>
    </source>
</evidence>
<feature type="transmembrane region" description="Helical" evidence="14">
    <location>
        <begin position="6"/>
        <end position="30"/>
    </location>
</feature>
<comment type="similarity">
    <text evidence="3 13">Belongs to the cytochrome P450 family.</text>
</comment>
<evidence type="ECO:0000313" key="15">
    <source>
        <dbReference type="EMBL" id="KAK4787228.1"/>
    </source>
</evidence>
<evidence type="ECO:0000256" key="2">
    <source>
        <dbReference type="ARBA" id="ARBA00004167"/>
    </source>
</evidence>
<evidence type="ECO:0000256" key="10">
    <source>
        <dbReference type="ARBA" id="ARBA00023033"/>
    </source>
</evidence>
<dbReference type="InterPro" id="IPR001128">
    <property type="entry name" value="Cyt_P450"/>
</dbReference>
<dbReference type="Gene3D" id="1.10.630.10">
    <property type="entry name" value="Cytochrome P450"/>
    <property type="match status" value="1"/>
</dbReference>
<keyword evidence="9 12" id="KW-0408">Iron</keyword>
<dbReference type="Pfam" id="PF00067">
    <property type="entry name" value="p450"/>
    <property type="match status" value="1"/>
</dbReference>
<evidence type="ECO:0000256" key="13">
    <source>
        <dbReference type="RuleBase" id="RU000461"/>
    </source>
</evidence>
<dbReference type="PROSITE" id="PS00086">
    <property type="entry name" value="CYTOCHROME_P450"/>
    <property type="match status" value="1"/>
</dbReference>
<keyword evidence="6 12" id="KW-0479">Metal-binding</keyword>
<evidence type="ECO:0000256" key="5">
    <source>
        <dbReference type="ARBA" id="ARBA00022692"/>
    </source>
</evidence>
<dbReference type="PRINTS" id="PR00463">
    <property type="entry name" value="EP450I"/>
</dbReference>
<evidence type="ECO:0000256" key="1">
    <source>
        <dbReference type="ARBA" id="ARBA00001971"/>
    </source>
</evidence>
<reference evidence="15 16" key="1">
    <citation type="journal article" date="2023" name="Hortic Res">
        <title>Pangenome of water caltrop reveals structural variations and asymmetric subgenome divergence after allopolyploidization.</title>
        <authorList>
            <person name="Zhang X."/>
            <person name="Chen Y."/>
            <person name="Wang L."/>
            <person name="Yuan Y."/>
            <person name="Fang M."/>
            <person name="Shi L."/>
            <person name="Lu R."/>
            <person name="Comes H.P."/>
            <person name="Ma Y."/>
            <person name="Chen Y."/>
            <person name="Huang G."/>
            <person name="Zhou Y."/>
            <person name="Zheng Z."/>
            <person name="Qiu Y."/>
        </authorList>
    </citation>
    <scope>NUCLEOTIDE SEQUENCE [LARGE SCALE GENOMIC DNA]</scope>
    <source>
        <strain evidence="15">F231</strain>
    </source>
</reference>
<keyword evidence="11 14" id="KW-0472">Membrane</keyword>
<gene>
    <name evidence="15" type="ORF">SAY86_011061</name>
</gene>
<keyword evidence="16" id="KW-1185">Reference proteome</keyword>
<keyword evidence="7 14" id="KW-1133">Transmembrane helix</keyword>
<evidence type="ECO:0000256" key="11">
    <source>
        <dbReference type="ARBA" id="ARBA00023136"/>
    </source>
</evidence>
<comment type="caution">
    <text evidence="15">The sequence shown here is derived from an EMBL/GenBank/DDBJ whole genome shotgun (WGS) entry which is preliminary data.</text>
</comment>
<accession>A0AAN7LFT0</accession>
<dbReference type="PANTHER" id="PTHR24282:SF148">
    <property type="entry name" value="CYTOCHROME P450 72A15-LIKE"/>
    <property type="match status" value="1"/>
</dbReference>
<dbReference type="InterPro" id="IPR002401">
    <property type="entry name" value="Cyt_P450_E_grp-I"/>
</dbReference>
<proteinExistence type="inferred from homology"/>
<feature type="binding site" description="axial binding residue" evidence="12">
    <location>
        <position position="463"/>
    </location>
    <ligand>
        <name>heme</name>
        <dbReference type="ChEBI" id="CHEBI:30413"/>
    </ligand>
    <ligandPart>
        <name>Fe</name>
        <dbReference type="ChEBI" id="CHEBI:18248"/>
    </ligandPart>
</feature>
<organism evidence="15 16">
    <name type="scientific">Trapa natans</name>
    <name type="common">Water chestnut</name>
    <dbReference type="NCBI Taxonomy" id="22666"/>
    <lineage>
        <taxon>Eukaryota</taxon>
        <taxon>Viridiplantae</taxon>
        <taxon>Streptophyta</taxon>
        <taxon>Embryophyta</taxon>
        <taxon>Tracheophyta</taxon>
        <taxon>Spermatophyta</taxon>
        <taxon>Magnoliopsida</taxon>
        <taxon>eudicotyledons</taxon>
        <taxon>Gunneridae</taxon>
        <taxon>Pentapetalae</taxon>
        <taxon>rosids</taxon>
        <taxon>malvids</taxon>
        <taxon>Myrtales</taxon>
        <taxon>Lythraceae</taxon>
        <taxon>Trapa</taxon>
    </lineage>
</organism>
<keyword evidence="10 13" id="KW-0503">Monooxygenase</keyword>
<evidence type="ECO:0000256" key="3">
    <source>
        <dbReference type="ARBA" id="ARBA00010617"/>
    </source>
</evidence>
<dbReference type="InterPro" id="IPR036396">
    <property type="entry name" value="Cyt_P450_sf"/>
</dbReference>
<keyword evidence="8 13" id="KW-0560">Oxidoreductase</keyword>
<keyword evidence="5 14" id="KW-0812">Transmembrane</keyword>
<dbReference type="GO" id="GO:0004497">
    <property type="term" value="F:monooxygenase activity"/>
    <property type="evidence" value="ECO:0007669"/>
    <property type="project" value="UniProtKB-KW"/>
</dbReference>
<dbReference type="InterPro" id="IPR050665">
    <property type="entry name" value="Cytochrome_P450_Monooxygen"/>
</dbReference>
<dbReference type="SUPFAM" id="SSF48264">
    <property type="entry name" value="Cytochrome P450"/>
    <property type="match status" value="1"/>
</dbReference>
<evidence type="ECO:0000256" key="6">
    <source>
        <dbReference type="ARBA" id="ARBA00022723"/>
    </source>
</evidence>
<protein>
    <submittedName>
        <fullName evidence="15">Uncharacterized protein</fullName>
    </submittedName>
</protein>
<dbReference type="GO" id="GO:0020037">
    <property type="term" value="F:heme binding"/>
    <property type="evidence" value="ECO:0007669"/>
    <property type="project" value="InterPro"/>
</dbReference>
<comment type="cofactor">
    <cofactor evidence="1 12">
        <name>heme</name>
        <dbReference type="ChEBI" id="CHEBI:30413"/>
    </cofactor>
</comment>
<dbReference type="GO" id="GO:0005506">
    <property type="term" value="F:iron ion binding"/>
    <property type="evidence" value="ECO:0007669"/>
    <property type="project" value="InterPro"/>
</dbReference>
<evidence type="ECO:0000256" key="9">
    <source>
        <dbReference type="ARBA" id="ARBA00023004"/>
    </source>
</evidence>
<evidence type="ECO:0000256" key="7">
    <source>
        <dbReference type="ARBA" id="ARBA00022989"/>
    </source>
</evidence>
<dbReference type="GO" id="GO:0016705">
    <property type="term" value="F:oxidoreductase activity, acting on paired donors, with incorporation or reduction of molecular oxygen"/>
    <property type="evidence" value="ECO:0007669"/>
    <property type="project" value="InterPro"/>
</dbReference>
<dbReference type="GO" id="GO:0016020">
    <property type="term" value="C:membrane"/>
    <property type="evidence" value="ECO:0007669"/>
    <property type="project" value="UniProtKB-SubCell"/>
</dbReference>
<dbReference type="PRINTS" id="PR00385">
    <property type="entry name" value="P450"/>
</dbReference>
<evidence type="ECO:0000256" key="12">
    <source>
        <dbReference type="PIRSR" id="PIRSR602401-1"/>
    </source>
</evidence>